<dbReference type="Pfam" id="PF00082">
    <property type="entry name" value="Peptidase_S8"/>
    <property type="match status" value="1"/>
</dbReference>
<keyword evidence="4 5" id="KW-0720">Serine protease</keyword>
<evidence type="ECO:0000313" key="10">
    <source>
        <dbReference type="EMBL" id="MBD3365381.1"/>
    </source>
</evidence>
<dbReference type="InterPro" id="IPR025965">
    <property type="entry name" value="FlgD/Vpr_Ig-like"/>
</dbReference>
<evidence type="ECO:0000256" key="1">
    <source>
        <dbReference type="ARBA" id="ARBA00011073"/>
    </source>
</evidence>
<dbReference type="InterPro" id="IPR051048">
    <property type="entry name" value="Peptidase_S8/S53_subtilisin"/>
</dbReference>
<dbReference type="Gene3D" id="2.60.40.4070">
    <property type="match status" value="1"/>
</dbReference>
<evidence type="ECO:0000256" key="6">
    <source>
        <dbReference type="RuleBase" id="RU003355"/>
    </source>
</evidence>
<evidence type="ECO:0000256" key="3">
    <source>
        <dbReference type="ARBA" id="ARBA00022801"/>
    </source>
</evidence>
<dbReference type="Pfam" id="PF13860">
    <property type="entry name" value="FlgD_ig"/>
    <property type="match status" value="1"/>
</dbReference>
<feature type="domain" description="Peptidase S8/S53" evidence="8">
    <location>
        <begin position="257"/>
        <end position="541"/>
    </location>
</feature>
<organism evidence="10 11">
    <name type="scientific">candidate division WOR-3 bacterium</name>
    <dbReference type="NCBI Taxonomy" id="2052148"/>
    <lineage>
        <taxon>Bacteria</taxon>
        <taxon>Bacteria division WOR-3</taxon>
    </lineage>
</organism>
<dbReference type="PROSITE" id="PS00138">
    <property type="entry name" value="SUBTILASE_SER"/>
    <property type="match status" value="1"/>
</dbReference>
<dbReference type="InterPro" id="IPR000209">
    <property type="entry name" value="Peptidase_S8/S53_dom"/>
</dbReference>
<dbReference type="PANTHER" id="PTHR43399:SF4">
    <property type="entry name" value="CELL WALL-ASSOCIATED PROTEASE"/>
    <property type="match status" value="1"/>
</dbReference>
<dbReference type="Gene3D" id="3.40.50.200">
    <property type="entry name" value="Peptidase S8/S53 domain"/>
    <property type="match status" value="1"/>
</dbReference>
<gene>
    <name evidence="10" type="ORF">GF359_09230</name>
</gene>
<dbReference type="PANTHER" id="PTHR43399">
    <property type="entry name" value="SUBTILISIN-RELATED"/>
    <property type="match status" value="1"/>
</dbReference>
<dbReference type="EMBL" id="WJKJ01000308">
    <property type="protein sequence ID" value="MBD3365381.1"/>
    <property type="molecule type" value="Genomic_DNA"/>
</dbReference>
<dbReference type="InterPro" id="IPR015500">
    <property type="entry name" value="Peptidase_S8_subtilisin-rel"/>
</dbReference>
<feature type="active site" description="Charge relay system" evidence="5">
    <location>
        <position position="317"/>
    </location>
</feature>
<evidence type="ECO:0000256" key="5">
    <source>
        <dbReference type="PROSITE-ProRule" id="PRU01240"/>
    </source>
</evidence>
<proteinExistence type="inferred from homology"/>
<feature type="region of interest" description="Disordered" evidence="7">
    <location>
        <begin position="455"/>
        <end position="498"/>
    </location>
</feature>
<comment type="caution">
    <text evidence="10">The sequence shown here is derived from an EMBL/GenBank/DDBJ whole genome shotgun (WGS) entry which is preliminary data.</text>
</comment>
<dbReference type="SUPFAM" id="SSF52743">
    <property type="entry name" value="Subtilisin-like"/>
    <property type="match status" value="1"/>
</dbReference>
<feature type="active site" description="Charge relay system" evidence="5">
    <location>
        <position position="498"/>
    </location>
</feature>
<dbReference type="PROSITE" id="PS00136">
    <property type="entry name" value="SUBTILASE_ASP"/>
    <property type="match status" value="1"/>
</dbReference>
<dbReference type="Proteomes" id="UP000630660">
    <property type="component" value="Unassembled WGS sequence"/>
</dbReference>
<dbReference type="GO" id="GO:0006508">
    <property type="term" value="P:proteolysis"/>
    <property type="evidence" value="ECO:0007669"/>
    <property type="project" value="UniProtKB-KW"/>
</dbReference>
<keyword evidence="2 5" id="KW-0645">Protease</keyword>
<feature type="compositionally biased region" description="Polar residues" evidence="7">
    <location>
        <begin position="481"/>
        <end position="498"/>
    </location>
</feature>
<evidence type="ECO:0000256" key="4">
    <source>
        <dbReference type="ARBA" id="ARBA00022825"/>
    </source>
</evidence>
<dbReference type="GO" id="GO:0004252">
    <property type="term" value="F:serine-type endopeptidase activity"/>
    <property type="evidence" value="ECO:0007669"/>
    <property type="project" value="UniProtKB-UniRule"/>
</dbReference>
<evidence type="ECO:0000259" key="9">
    <source>
        <dbReference type="Pfam" id="PF13860"/>
    </source>
</evidence>
<accession>A0A9D5QDT5</accession>
<dbReference type="Gene3D" id="2.60.120.380">
    <property type="match status" value="1"/>
</dbReference>
<dbReference type="InterPro" id="IPR023827">
    <property type="entry name" value="Peptidase_S8_Asp-AS"/>
</dbReference>
<feature type="domain" description="FlgD/Vpr Ig-like" evidence="9">
    <location>
        <begin position="957"/>
        <end position="1009"/>
    </location>
</feature>
<sequence length="1023" mass="110354">MAKEHKKGLNALSTAIQGGFMKQAFALLFLPFVITGGMITGTVSATQTRAYEDASVIHLPCGKDIDSRTDIDLRDQALMENEELSGSYLVKFSGPVYPEHRQALERIGAEIYDYLPNYTYLVRMKPAGLFQALDSDEIEWIGCYEPSYKISPGINTEDTYTRELVVILFPGNEVSSLTGIVNGLGGEIIEGSACEWATFIRVNLPSSRIPDLAEHEEVKWIEEYHQAYFMNEDAQWVIQSWDEANKTRKIWNQGIKGEGQVINVMDSGVRTSHDYYRDNSVSITDWGDYPSHRKIIAYEKTFAFPPPDFGDDVIVGHGTHTSGSALGYDDPVGGSSPNDGMAPEAKLYFIDGGREDYPYHVVTGSNLQNVLNLAYEGNSAGAARISSHSWGTQTSRAYDTKCMQMDRTMWDAPDFLILSSAGNLNGGDYTGSPGNAKNLVCVGACRDGESANKFASSVSSSGPAGDGRIRPDIVTPGEGITSASSASNTGERTTSGTSMACPIAAGGAALIRQYLTEGYTGSPHTPSAALLKAMLINAVETDNTNFWGKWIPAPEVGWGRPNLDNVLVFDGDAENLAYVDEKSGLSTGQEYNLEIPDATDSIPFKVTLNWTDYPGANMSHPSLVNDLDLEVTSPTGKVYLGNNFSGSDNGSVEGGEVDSLNPTENVFVLTPEEGTWHIKVKANNVPQGPQPFALVVTYDSLNTGSLPLQLEIPVIQNPLLPQYADIWVVPINKPLSATPGVSLNISGTDEDLTVEQVAGSYAFVGDYKFSQTGTATVSVITEDTTIQRNFSVNKVSATGGSFTSPDRRCMLEIPGQAIDEAAFITLAAAQGYSSGSPSRIMSLKEGIGPAYRIGPAGLELALPATVSMSYSLNELGSAEPSDLVIMRLEDGLWEPVSSFIDTKHSRVVGVTSKLGVYRLAVKLGNNTPEVSRKVAVEPCATTPSPGERVLRLSLASKTQVSVSLFDASGRKVKTIIDRKLPLGEHEFTWEGKDGLGRTLAPGVYFLQVKTPLVSKNLKIISLH</sequence>
<protein>
    <submittedName>
        <fullName evidence="10">S8 family serine peptidase</fullName>
    </submittedName>
</protein>
<evidence type="ECO:0000256" key="7">
    <source>
        <dbReference type="SAM" id="MobiDB-lite"/>
    </source>
</evidence>
<dbReference type="CDD" id="cd04842">
    <property type="entry name" value="Peptidases_S8_Kp43_protease"/>
    <property type="match status" value="1"/>
</dbReference>
<evidence type="ECO:0000256" key="2">
    <source>
        <dbReference type="ARBA" id="ARBA00022670"/>
    </source>
</evidence>
<evidence type="ECO:0000259" key="8">
    <source>
        <dbReference type="Pfam" id="PF00082"/>
    </source>
</evidence>
<dbReference type="InterPro" id="IPR034058">
    <property type="entry name" value="TagA/B/C/D_pept_dom"/>
</dbReference>
<keyword evidence="3 5" id="KW-0378">Hydrolase</keyword>
<dbReference type="AlphaFoldDB" id="A0A9D5QDT5"/>
<name>A0A9D5QDT5_UNCW3</name>
<dbReference type="PRINTS" id="PR00723">
    <property type="entry name" value="SUBTILISIN"/>
</dbReference>
<evidence type="ECO:0000313" key="11">
    <source>
        <dbReference type="Proteomes" id="UP000630660"/>
    </source>
</evidence>
<dbReference type="PROSITE" id="PS51892">
    <property type="entry name" value="SUBTILASE"/>
    <property type="match status" value="1"/>
</dbReference>
<comment type="similarity">
    <text evidence="1 5 6">Belongs to the peptidase S8 family.</text>
</comment>
<dbReference type="InterPro" id="IPR036852">
    <property type="entry name" value="Peptidase_S8/S53_dom_sf"/>
</dbReference>
<reference evidence="10" key="1">
    <citation type="submission" date="2019-11" db="EMBL/GenBank/DDBJ databases">
        <title>Microbial mats filling the niche in hypersaline microbial mats.</title>
        <authorList>
            <person name="Wong H.L."/>
            <person name="Macleod F.I."/>
            <person name="White R.A. III"/>
            <person name="Burns B.P."/>
        </authorList>
    </citation>
    <scope>NUCLEOTIDE SEQUENCE</scope>
    <source>
        <strain evidence="10">Bin_327</strain>
    </source>
</reference>
<feature type="active site" description="Charge relay system" evidence="5">
    <location>
        <position position="266"/>
    </location>
</feature>
<dbReference type="InterPro" id="IPR023828">
    <property type="entry name" value="Peptidase_S8_Ser-AS"/>
</dbReference>